<dbReference type="Proteomes" id="UP000514752">
    <property type="component" value="Chromosome"/>
</dbReference>
<dbReference type="EMBL" id="CP059567">
    <property type="protein sequence ID" value="QMT41495.1"/>
    <property type="molecule type" value="Genomic_DNA"/>
</dbReference>
<name>A0A7D7NCN6_9NEIS</name>
<evidence type="ECO:0000313" key="2">
    <source>
        <dbReference type="Proteomes" id="UP000514752"/>
    </source>
</evidence>
<gene>
    <name evidence="1" type="ORF">H3L94_05595</name>
</gene>
<protein>
    <submittedName>
        <fullName evidence="1">Uncharacterized protein</fullName>
    </submittedName>
</protein>
<evidence type="ECO:0000313" key="1">
    <source>
        <dbReference type="EMBL" id="QMT41495.1"/>
    </source>
</evidence>
<sequence length="82" mass="9435">MEDLHQRISYLEESIDILRTQNLVLATALRSLVRALPADMVQEVAESVRLGFDDELARLEYEDSPMTDVFHDAVHAFFGEQR</sequence>
<dbReference type="AlphaFoldDB" id="A0A7D7NCN6"/>
<reference evidence="1 2" key="1">
    <citation type="submission" date="2020-07" db="EMBL/GenBank/DDBJ databases">
        <title>Genomic diversity of species in the Neisseriaceae family.</title>
        <authorList>
            <person name="Vincent A.T."/>
            <person name="Bernet E."/>
            <person name="Veyrier F.J."/>
        </authorList>
    </citation>
    <scope>NUCLEOTIDE SEQUENCE [LARGE SCALE GENOMIC DNA]</scope>
    <source>
        <strain evidence="1 2">DSM 22244</strain>
    </source>
</reference>
<dbReference type="NCBIfam" id="NF047652">
    <property type="entry name" value="NGO1151_fam"/>
    <property type="match status" value="1"/>
</dbReference>
<dbReference type="RefSeq" id="WP_040659928.1">
    <property type="nucleotide sequence ID" value="NZ_CP059567.1"/>
</dbReference>
<accession>A0A7D7NCN6</accession>
<proteinExistence type="predicted"/>
<dbReference type="KEGG" id="nsg:H3L94_05595"/>
<organism evidence="1 2">
    <name type="scientific">Neisseria shayeganii</name>
    <dbReference type="NCBI Taxonomy" id="607712"/>
    <lineage>
        <taxon>Bacteria</taxon>
        <taxon>Pseudomonadati</taxon>
        <taxon>Pseudomonadota</taxon>
        <taxon>Betaproteobacteria</taxon>
        <taxon>Neisseriales</taxon>
        <taxon>Neisseriaceae</taxon>
        <taxon>Neisseria</taxon>
    </lineage>
</organism>